<dbReference type="Proteomes" id="UP000020529">
    <property type="component" value="Unassembled WGS sequence"/>
</dbReference>
<sequence>MHVPQLDNTRLLLIRFIDETGGRKIIFYLLPTLFLIFFAEENDEQ</sequence>
<name>A0A015SUB8_BACFG</name>
<gene>
    <name evidence="2" type="ORF">M124_0349</name>
</gene>
<evidence type="ECO:0000313" key="3">
    <source>
        <dbReference type="Proteomes" id="UP000020529"/>
    </source>
</evidence>
<organism evidence="2 3">
    <name type="scientific">Bacteroides fragilis str. 3988T(B)14</name>
    <dbReference type="NCBI Taxonomy" id="1339315"/>
    <lineage>
        <taxon>Bacteria</taxon>
        <taxon>Pseudomonadati</taxon>
        <taxon>Bacteroidota</taxon>
        <taxon>Bacteroidia</taxon>
        <taxon>Bacteroidales</taxon>
        <taxon>Bacteroidaceae</taxon>
        <taxon>Bacteroides</taxon>
    </lineage>
</organism>
<dbReference type="EMBL" id="JGCY01000224">
    <property type="protein sequence ID" value="EXY75749.1"/>
    <property type="molecule type" value="Genomic_DNA"/>
</dbReference>
<keyword evidence="1" id="KW-1133">Transmembrane helix</keyword>
<evidence type="ECO:0000313" key="2">
    <source>
        <dbReference type="EMBL" id="EXY75749.1"/>
    </source>
</evidence>
<evidence type="ECO:0000256" key="1">
    <source>
        <dbReference type="SAM" id="Phobius"/>
    </source>
</evidence>
<evidence type="ECO:0008006" key="4">
    <source>
        <dbReference type="Google" id="ProtNLM"/>
    </source>
</evidence>
<accession>A0A015SUB8</accession>
<reference evidence="2 3" key="1">
    <citation type="submission" date="2014-02" db="EMBL/GenBank/DDBJ databases">
        <authorList>
            <person name="Sears C."/>
            <person name="Carroll K."/>
            <person name="Sack B.R."/>
            <person name="Qadri F."/>
            <person name="Myers L.L."/>
            <person name="Chung G.-T."/>
            <person name="Escheverria P."/>
            <person name="Fraser C.M."/>
            <person name="Sadzewicz L."/>
            <person name="Shefchek K.A."/>
            <person name="Tallon L."/>
            <person name="Das S.P."/>
            <person name="Daugherty S."/>
            <person name="Mongodin E.F."/>
        </authorList>
    </citation>
    <scope>NUCLEOTIDE SEQUENCE [LARGE SCALE GENOMIC DNA]</scope>
    <source>
        <strain evidence="3">3988T(B)14</strain>
    </source>
</reference>
<keyword evidence="1" id="KW-0472">Membrane</keyword>
<proteinExistence type="predicted"/>
<protein>
    <recommendedName>
        <fullName evidence="4">Transmembrane protein</fullName>
    </recommendedName>
</protein>
<keyword evidence="1" id="KW-0812">Transmembrane</keyword>
<feature type="transmembrane region" description="Helical" evidence="1">
    <location>
        <begin position="21"/>
        <end position="39"/>
    </location>
</feature>
<comment type="caution">
    <text evidence="2">The sequence shown here is derived from an EMBL/GenBank/DDBJ whole genome shotgun (WGS) entry which is preliminary data.</text>
</comment>
<dbReference type="AlphaFoldDB" id="A0A015SUB8"/>